<keyword evidence="2" id="KW-1185">Reference proteome</keyword>
<gene>
    <name evidence="1" type="ORF">PPRIM_AZ9-3.1.T1760004</name>
</gene>
<dbReference type="Proteomes" id="UP000688137">
    <property type="component" value="Unassembled WGS sequence"/>
</dbReference>
<protein>
    <submittedName>
        <fullName evidence="1">Uncharacterized protein</fullName>
    </submittedName>
</protein>
<name>A0A8S1QPC8_PARPR</name>
<organism evidence="1 2">
    <name type="scientific">Paramecium primaurelia</name>
    <dbReference type="NCBI Taxonomy" id="5886"/>
    <lineage>
        <taxon>Eukaryota</taxon>
        <taxon>Sar</taxon>
        <taxon>Alveolata</taxon>
        <taxon>Ciliophora</taxon>
        <taxon>Intramacronucleata</taxon>
        <taxon>Oligohymenophorea</taxon>
        <taxon>Peniculida</taxon>
        <taxon>Parameciidae</taxon>
        <taxon>Paramecium</taxon>
    </lineage>
</organism>
<sequence>MKVGKWTELCFCFEENLQVIYQGNYQNGIKFGLWKLIHISSHITQIMYSFYSQLILVVEGNMINLDINKDFGENCIQDFKTIIV</sequence>
<evidence type="ECO:0000313" key="1">
    <source>
        <dbReference type="EMBL" id="CAD8116615.1"/>
    </source>
</evidence>
<accession>A0A8S1QPC8</accession>
<dbReference type="AlphaFoldDB" id="A0A8S1QPC8"/>
<dbReference type="EMBL" id="CAJJDM010000185">
    <property type="protein sequence ID" value="CAD8116615.1"/>
    <property type="molecule type" value="Genomic_DNA"/>
</dbReference>
<evidence type="ECO:0000313" key="2">
    <source>
        <dbReference type="Proteomes" id="UP000688137"/>
    </source>
</evidence>
<proteinExistence type="predicted"/>
<reference evidence="1" key="1">
    <citation type="submission" date="2021-01" db="EMBL/GenBank/DDBJ databases">
        <authorList>
            <consortium name="Genoscope - CEA"/>
            <person name="William W."/>
        </authorList>
    </citation>
    <scope>NUCLEOTIDE SEQUENCE</scope>
</reference>
<comment type="caution">
    <text evidence="1">The sequence shown here is derived from an EMBL/GenBank/DDBJ whole genome shotgun (WGS) entry which is preliminary data.</text>
</comment>